<reference evidence="3 4" key="1">
    <citation type="submission" date="2018-06" db="EMBL/GenBank/DDBJ databases">
        <title>Comparative genomics reveals the genomic features of Rhizophagus irregularis, R. cerebriforme, R. diaphanum and Gigaspora rosea, and their symbiotic lifestyle signature.</title>
        <authorList>
            <person name="Morin E."/>
            <person name="San Clemente H."/>
            <person name="Chen E.C.H."/>
            <person name="De La Providencia I."/>
            <person name="Hainaut M."/>
            <person name="Kuo A."/>
            <person name="Kohler A."/>
            <person name="Murat C."/>
            <person name="Tang N."/>
            <person name="Roy S."/>
            <person name="Loubradou J."/>
            <person name="Henrissat B."/>
            <person name="Grigoriev I.V."/>
            <person name="Corradi N."/>
            <person name="Roux C."/>
            <person name="Martin F.M."/>
        </authorList>
    </citation>
    <scope>NUCLEOTIDE SEQUENCE [LARGE SCALE GENOMIC DNA]</scope>
    <source>
        <strain evidence="3 4">DAOM 227022</strain>
    </source>
</reference>
<evidence type="ECO:0000256" key="2">
    <source>
        <dbReference type="SAM" id="Phobius"/>
    </source>
</evidence>
<sequence length="242" mass="26873">MNVINKKACKKSRNEQKEENRKGKSSFLIEKRDSSATSHIPTMPTMSTNYTTNTIKSTLLSSSPTINSVSSNIFSGDHPFNKSFLAGMIIAIVIAIIFIGFIIKKLVFYKTKSNKNPLLDSMASSNISESSSSYIISESNFNQALTESNLENNNSLLLIDLEHNNINNISNNSNCDETVSEITNANLSNDIVDYVPKNCISDETSSFDIDLELPSSKTHKQKNHTKTNVKLYDAVNIFISKN</sequence>
<proteinExistence type="predicted"/>
<keyword evidence="4" id="KW-1185">Reference proteome</keyword>
<evidence type="ECO:0000256" key="1">
    <source>
        <dbReference type="SAM" id="MobiDB-lite"/>
    </source>
</evidence>
<dbReference type="Proteomes" id="UP000265703">
    <property type="component" value="Unassembled WGS sequence"/>
</dbReference>
<feature type="region of interest" description="Disordered" evidence="1">
    <location>
        <begin position="1"/>
        <end position="28"/>
    </location>
</feature>
<gene>
    <name evidence="3" type="ORF">C1645_870301</name>
</gene>
<evidence type="ECO:0000313" key="4">
    <source>
        <dbReference type="Proteomes" id="UP000265703"/>
    </source>
</evidence>
<keyword evidence="2" id="KW-1133">Transmembrane helix</keyword>
<dbReference type="PROSITE" id="PS51450">
    <property type="entry name" value="LRR"/>
    <property type="match status" value="1"/>
</dbReference>
<keyword evidence="2" id="KW-0812">Transmembrane</keyword>
<accession>A0A397TRF7</accession>
<comment type="caution">
    <text evidence="3">The sequence shown here is derived from an EMBL/GenBank/DDBJ whole genome shotgun (WGS) entry which is preliminary data.</text>
</comment>
<protein>
    <submittedName>
        <fullName evidence="3">Uncharacterized protein</fullName>
    </submittedName>
</protein>
<keyword evidence="2" id="KW-0472">Membrane</keyword>
<organism evidence="3 4">
    <name type="scientific">Glomus cerebriforme</name>
    <dbReference type="NCBI Taxonomy" id="658196"/>
    <lineage>
        <taxon>Eukaryota</taxon>
        <taxon>Fungi</taxon>
        <taxon>Fungi incertae sedis</taxon>
        <taxon>Mucoromycota</taxon>
        <taxon>Glomeromycotina</taxon>
        <taxon>Glomeromycetes</taxon>
        <taxon>Glomerales</taxon>
        <taxon>Glomeraceae</taxon>
        <taxon>Glomus</taxon>
    </lineage>
</organism>
<name>A0A397TRF7_9GLOM</name>
<dbReference type="AlphaFoldDB" id="A0A397TRF7"/>
<dbReference type="InterPro" id="IPR001611">
    <property type="entry name" value="Leu-rich_rpt"/>
</dbReference>
<dbReference type="EMBL" id="QKYT01000008">
    <property type="protein sequence ID" value="RIA99047.1"/>
    <property type="molecule type" value="Genomic_DNA"/>
</dbReference>
<feature type="compositionally biased region" description="Basic and acidic residues" evidence="1">
    <location>
        <begin position="12"/>
        <end position="22"/>
    </location>
</feature>
<evidence type="ECO:0000313" key="3">
    <source>
        <dbReference type="EMBL" id="RIA99047.1"/>
    </source>
</evidence>
<feature type="transmembrane region" description="Helical" evidence="2">
    <location>
        <begin position="84"/>
        <end position="103"/>
    </location>
</feature>